<comment type="caution">
    <text evidence="3">The sequence shown here is derived from an EMBL/GenBank/DDBJ whole genome shotgun (WGS) entry which is preliminary data.</text>
</comment>
<dbReference type="InterPro" id="IPR025959">
    <property type="entry name" value="Winged_HTH_dom"/>
</dbReference>
<organism evidence="3 4">
    <name type="scientific">Clostridium saccharobutylicum</name>
    <dbReference type="NCBI Taxonomy" id="169679"/>
    <lineage>
        <taxon>Bacteria</taxon>
        <taxon>Bacillati</taxon>
        <taxon>Bacillota</taxon>
        <taxon>Clostridia</taxon>
        <taxon>Eubacteriales</taxon>
        <taxon>Clostridiaceae</taxon>
        <taxon>Clostridium</taxon>
    </lineage>
</organism>
<protein>
    <recommendedName>
        <fullName evidence="2">Winged helix-turn helix domain-containing protein</fullName>
    </recommendedName>
</protein>
<sequence length="180" mass="20760">MGRKGIEVTSLYNWTIENLKKMRNSSKDEFARNVLTAVIMRYEGNSTIEISKFLLKTKVTIISYIKSWNSVGFKALKDGRGALTGGTFTAEMKDDLVNTVLNTRPNDFGFIGNVWTCPLLVEYIYQNYGIKYSIEYIRVLLKRSNLSYKRAQRKPNKADKAEQEAFKKNARPSPYCRKLF</sequence>
<feature type="compositionally biased region" description="Basic and acidic residues" evidence="1">
    <location>
        <begin position="156"/>
        <end position="167"/>
    </location>
</feature>
<accession>A0A1S8N5W1</accession>
<dbReference type="EMBL" id="LZYZ01000004">
    <property type="protein sequence ID" value="OOM11768.1"/>
    <property type="molecule type" value="Genomic_DNA"/>
</dbReference>
<feature type="region of interest" description="Disordered" evidence="1">
    <location>
        <begin position="152"/>
        <end position="175"/>
    </location>
</feature>
<name>A0A1S8N5W1_CLOSA</name>
<dbReference type="Pfam" id="PF13592">
    <property type="entry name" value="HTH_33"/>
    <property type="match status" value="1"/>
</dbReference>
<dbReference type="RefSeq" id="WP_077865459.1">
    <property type="nucleotide sequence ID" value="NZ_LZYZ01000004.1"/>
</dbReference>
<evidence type="ECO:0000256" key="1">
    <source>
        <dbReference type="SAM" id="MobiDB-lite"/>
    </source>
</evidence>
<evidence type="ECO:0000313" key="4">
    <source>
        <dbReference type="Proteomes" id="UP000191154"/>
    </source>
</evidence>
<dbReference type="AlphaFoldDB" id="A0A1S8N5W1"/>
<evidence type="ECO:0000259" key="2">
    <source>
        <dbReference type="Pfam" id="PF13592"/>
    </source>
</evidence>
<dbReference type="Proteomes" id="UP000191154">
    <property type="component" value="Unassembled WGS sequence"/>
</dbReference>
<reference evidence="3 4" key="1">
    <citation type="submission" date="2016-05" db="EMBL/GenBank/DDBJ databases">
        <title>Microbial solvent formation.</title>
        <authorList>
            <person name="Poehlein A."/>
            <person name="Montoya Solano J.D."/>
            <person name="Flitsch S."/>
            <person name="Krabben P."/>
            <person name="Duerre P."/>
            <person name="Daniel R."/>
        </authorList>
    </citation>
    <scope>NUCLEOTIDE SEQUENCE [LARGE SCALE GENOMIC DNA]</scope>
    <source>
        <strain evidence="3 4">L1-8</strain>
    </source>
</reference>
<proteinExistence type="predicted"/>
<gene>
    <name evidence="3" type="ORF">CLOSAC_21950</name>
</gene>
<feature type="domain" description="Winged helix-turn helix" evidence="2">
    <location>
        <begin position="113"/>
        <end position="169"/>
    </location>
</feature>
<evidence type="ECO:0000313" key="3">
    <source>
        <dbReference type="EMBL" id="OOM11768.1"/>
    </source>
</evidence>